<sequence>MKFTARARGWRIAAVALTAALALSGCAAEAPAASSGSGEGPVSGGTLTFGRAASVTDLDLHQQITANNAFAIDKIFEPLVSFDADGKIIAWLADYEVSGDGLTYTFTLHDGVKFSDGTEVTPEDVVFSITRHLEMEGSPLPIEAPVDTIEATGDREITITLKSAYTPFLSELAGFSNGVLPKDFGGANEAEFFKSPVGTGPWVLDEWDPNGDLSFVKNEHYWQDGKPYLDGLVYKFVADPTQLQQQLVAGQVDAVEQVPAANSAEVGGNAALQLIEAAGWSADQVFFNTLNEHFADEHVRRAIAHAIDRDGIAQATGFGTSEVANALVPTAIEYSANDQGYGLAYDVDAAKAELAKSKFADGFATTLAIRNDRPEFAQIAQIVQEQLAAIDIDVTIESLDYAVFKERVYANLDYDFMLNNGQADAPDPNGIISFQTDVTGFSKSYWTSFSDPEVNKLVEQGRTTADGPEREKIYFKIQKLLAEKAPFIPLSFPANLQGTTASVHDYTLLPNGSVRFQDAWIAQ</sequence>
<accession>A0A940PUC9</accession>
<dbReference type="Gene3D" id="3.40.190.10">
    <property type="entry name" value="Periplasmic binding protein-like II"/>
    <property type="match status" value="1"/>
</dbReference>
<dbReference type="Proteomes" id="UP000675163">
    <property type="component" value="Unassembled WGS sequence"/>
</dbReference>
<protein>
    <submittedName>
        <fullName evidence="6">Peptide/nickel transport system substrate-binding protein</fullName>
    </submittedName>
</protein>
<feature type="domain" description="Solute-binding protein family 5" evidence="5">
    <location>
        <begin position="88"/>
        <end position="436"/>
    </location>
</feature>
<dbReference type="InterPro" id="IPR030678">
    <property type="entry name" value="Peptide/Ni-bd"/>
</dbReference>
<dbReference type="Gene3D" id="3.10.105.10">
    <property type="entry name" value="Dipeptide-binding Protein, Domain 3"/>
    <property type="match status" value="1"/>
</dbReference>
<comment type="similarity">
    <text evidence="1">Belongs to the bacterial solute-binding protein 5 family.</text>
</comment>
<evidence type="ECO:0000313" key="7">
    <source>
        <dbReference type="Proteomes" id="UP000675163"/>
    </source>
</evidence>
<dbReference type="Pfam" id="PF00496">
    <property type="entry name" value="SBP_bac_5"/>
    <property type="match status" value="1"/>
</dbReference>
<keyword evidence="7" id="KW-1185">Reference proteome</keyword>
<dbReference type="AlphaFoldDB" id="A0A940PUC9"/>
<dbReference type="CDD" id="cd00995">
    <property type="entry name" value="PBP2_NikA_DppA_OppA_like"/>
    <property type="match status" value="1"/>
</dbReference>
<dbReference type="GO" id="GO:1904680">
    <property type="term" value="F:peptide transmembrane transporter activity"/>
    <property type="evidence" value="ECO:0007669"/>
    <property type="project" value="TreeGrafter"/>
</dbReference>
<dbReference type="PROSITE" id="PS51257">
    <property type="entry name" value="PROKAR_LIPOPROTEIN"/>
    <property type="match status" value="1"/>
</dbReference>
<dbReference type="GO" id="GO:0015833">
    <property type="term" value="P:peptide transport"/>
    <property type="evidence" value="ECO:0007669"/>
    <property type="project" value="TreeGrafter"/>
</dbReference>
<dbReference type="RefSeq" id="WP_209705802.1">
    <property type="nucleotide sequence ID" value="NZ_JAFIDA010000001.1"/>
</dbReference>
<dbReference type="GO" id="GO:0042597">
    <property type="term" value="C:periplasmic space"/>
    <property type="evidence" value="ECO:0007669"/>
    <property type="project" value="UniProtKB-ARBA"/>
</dbReference>
<proteinExistence type="inferred from homology"/>
<dbReference type="GO" id="GO:0043190">
    <property type="term" value="C:ATP-binding cassette (ABC) transporter complex"/>
    <property type="evidence" value="ECO:0007669"/>
    <property type="project" value="InterPro"/>
</dbReference>
<dbReference type="InterPro" id="IPR039424">
    <property type="entry name" value="SBP_5"/>
</dbReference>
<dbReference type="SUPFAM" id="SSF53850">
    <property type="entry name" value="Periplasmic binding protein-like II"/>
    <property type="match status" value="1"/>
</dbReference>
<dbReference type="InterPro" id="IPR000914">
    <property type="entry name" value="SBP_5_dom"/>
</dbReference>
<comment type="caution">
    <text evidence="6">The sequence shown here is derived from an EMBL/GenBank/DDBJ whole genome shotgun (WGS) entry which is preliminary data.</text>
</comment>
<dbReference type="PANTHER" id="PTHR30290:SF9">
    <property type="entry name" value="OLIGOPEPTIDE-BINDING PROTEIN APPA"/>
    <property type="match status" value="1"/>
</dbReference>
<keyword evidence="2" id="KW-0813">Transport</keyword>
<evidence type="ECO:0000313" key="6">
    <source>
        <dbReference type="EMBL" id="MBP1326983.1"/>
    </source>
</evidence>
<evidence type="ECO:0000256" key="2">
    <source>
        <dbReference type="ARBA" id="ARBA00022448"/>
    </source>
</evidence>
<feature type="signal peptide" evidence="4">
    <location>
        <begin position="1"/>
        <end position="27"/>
    </location>
</feature>
<gene>
    <name evidence="6" type="ORF">JOF28_002215</name>
</gene>
<name>A0A940PUC9_9MICO</name>
<feature type="chain" id="PRO_5038338160" evidence="4">
    <location>
        <begin position="28"/>
        <end position="523"/>
    </location>
</feature>
<evidence type="ECO:0000256" key="4">
    <source>
        <dbReference type="SAM" id="SignalP"/>
    </source>
</evidence>
<evidence type="ECO:0000256" key="3">
    <source>
        <dbReference type="ARBA" id="ARBA00022729"/>
    </source>
</evidence>
<dbReference type="PIRSF" id="PIRSF002741">
    <property type="entry name" value="MppA"/>
    <property type="match status" value="1"/>
</dbReference>
<keyword evidence="3 4" id="KW-0732">Signal</keyword>
<dbReference type="EMBL" id="JAFIDA010000001">
    <property type="protein sequence ID" value="MBP1326983.1"/>
    <property type="molecule type" value="Genomic_DNA"/>
</dbReference>
<organism evidence="6 7">
    <name type="scientific">Leucobacter exalbidus</name>
    <dbReference type="NCBI Taxonomy" id="662960"/>
    <lineage>
        <taxon>Bacteria</taxon>
        <taxon>Bacillati</taxon>
        <taxon>Actinomycetota</taxon>
        <taxon>Actinomycetes</taxon>
        <taxon>Micrococcales</taxon>
        <taxon>Microbacteriaceae</taxon>
        <taxon>Leucobacter</taxon>
    </lineage>
</organism>
<evidence type="ECO:0000256" key="1">
    <source>
        <dbReference type="ARBA" id="ARBA00005695"/>
    </source>
</evidence>
<evidence type="ECO:0000259" key="5">
    <source>
        <dbReference type="Pfam" id="PF00496"/>
    </source>
</evidence>
<dbReference type="PANTHER" id="PTHR30290">
    <property type="entry name" value="PERIPLASMIC BINDING COMPONENT OF ABC TRANSPORTER"/>
    <property type="match status" value="1"/>
</dbReference>
<reference evidence="6" key="1">
    <citation type="submission" date="2021-02" db="EMBL/GenBank/DDBJ databases">
        <title>Sequencing the genomes of 1000 actinobacteria strains.</title>
        <authorList>
            <person name="Klenk H.-P."/>
        </authorList>
    </citation>
    <scope>NUCLEOTIDE SEQUENCE</scope>
    <source>
        <strain evidence="6">DSM 22850</strain>
    </source>
</reference>